<comment type="caution">
    <text evidence="1">The sequence shown here is derived from an EMBL/GenBank/DDBJ whole genome shotgun (WGS) entry which is preliminary data.</text>
</comment>
<dbReference type="AlphaFoldDB" id="A0A397THA6"/>
<evidence type="ECO:0000313" key="1">
    <source>
        <dbReference type="EMBL" id="RIA97630.1"/>
    </source>
</evidence>
<accession>A0A397THA6</accession>
<name>A0A397THA6_9GLOM</name>
<protein>
    <submittedName>
        <fullName evidence="1">Uncharacterized protein</fullName>
    </submittedName>
</protein>
<evidence type="ECO:0000313" key="2">
    <source>
        <dbReference type="Proteomes" id="UP000265703"/>
    </source>
</evidence>
<proteinExistence type="predicted"/>
<sequence length="149" mass="17357">MVNNKKNIEAVIILNRNFIILIIINFKQTDNLVKWHKKVEALQELMNIQSDFKGKKVYFFSALDKYFEGVLLYNVKEKKAYVYSIKNGQKYESFSKWITGLKKQGLFKGDRSALKTIFLESSPTSKSIASILRKSDYIPYWKPSNCANI</sequence>
<gene>
    <name evidence="1" type="ORF">C1645_813872</name>
</gene>
<keyword evidence="2" id="KW-1185">Reference proteome</keyword>
<dbReference type="EMBL" id="QKYT01000027">
    <property type="protein sequence ID" value="RIA97630.1"/>
    <property type="molecule type" value="Genomic_DNA"/>
</dbReference>
<reference evidence="1 2" key="1">
    <citation type="submission" date="2018-06" db="EMBL/GenBank/DDBJ databases">
        <title>Comparative genomics reveals the genomic features of Rhizophagus irregularis, R. cerebriforme, R. diaphanum and Gigaspora rosea, and their symbiotic lifestyle signature.</title>
        <authorList>
            <person name="Morin E."/>
            <person name="San Clemente H."/>
            <person name="Chen E.C.H."/>
            <person name="De La Providencia I."/>
            <person name="Hainaut M."/>
            <person name="Kuo A."/>
            <person name="Kohler A."/>
            <person name="Murat C."/>
            <person name="Tang N."/>
            <person name="Roy S."/>
            <person name="Loubradou J."/>
            <person name="Henrissat B."/>
            <person name="Grigoriev I.V."/>
            <person name="Corradi N."/>
            <person name="Roux C."/>
            <person name="Martin F.M."/>
        </authorList>
    </citation>
    <scope>NUCLEOTIDE SEQUENCE [LARGE SCALE GENOMIC DNA]</scope>
    <source>
        <strain evidence="1 2">DAOM 227022</strain>
    </source>
</reference>
<organism evidence="1 2">
    <name type="scientific">Glomus cerebriforme</name>
    <dbReference type="NCBI Taxonomy" id="658196"/>
    <lineage>
        <taxon>Eukaryota</taxon>
        <taxon>Fungi</taxon>
        <taxon>Fungi incertae sedis</taxon>
        <taxon>Mucoromycota</taxon>
        <taxon>Glomeromycotina</taxon>
        <taxon>Glomeromycetes</taxon>
        <taxon>Glomerales</taxon>
        <taxon>Glomeraceae</taxon>
        <taxon>Glomus</taxon>
    </lineage>
</organism>
<dbReference type="Proteomes" id="UP000265703">
    <property type="component" value="Unassembled WGS sequence"/>
</dbReference>
<dbReference type="OrthoDB" id="2444511at2759"/>